<evidence type="ECO:0000313" key="2">
    <source>
        <dbReference type="Proteomes" id="UP000773462"/>
    </source>
</evidence>
<protein>
    <submittedName>
        <fullName evidence="1">Uncharacterized protein</fullName>
    </submittedName>
</protein>
<gene>
    <name evidence="1" type="ORF">J2Z70_005112</name>
</gene>
<dbReference type="EMBL" id="JAGGLV010000021">
    <property type="protein sequence ID" value="MBP2114928.1"/>
    <property type="molecule type" value="Genomic_DNA"/>
</dbReference>
<dbReference type="Proteomes" id="UP000773462">
    <property type="component" value="Unassembled WGS sequence"/>
</dbReference>
<proteinExistence type="predicted"/>
<comment type="caution">
    <text evidence="1">The sequence shown here is derived from an EMBL/GenBank/DDBJ whole genome shotgun (WGS) entry which is preliminary data.</text>
</comment>
<accession>A0ABS4NXY1</accession>
<sequence length="36" mass="4230">MYVKNSIHCVRKQAYGLNVCEKQYTLCSRKGNFSYP</sequence>
<name>A0ABS4NXY1_9BACL</name>
<organism evidence="1 2">
    <name type="scientific">Paenibacillus silagei</name>
    <dbReference type="NCBI Taxonomy" id="1670801"/>
    <lineage>
        <taxon>Bacteria</taxon>
        <taxon>Bacillati</taxon>
        <taxon>Bacillota</taxon>
        <taxon>Bacilli</taxon>
        <taxon>Bacillales</taxon>
        <taxon>Paenibacillaceae</taxon>
        <taxon>Paenibacillus</taxon>
    </lineage>
</organism>
<evidence type="ECO:0000313" key="1">
    <source>
        <dbReference type="EMBL" id="MBP2114928.1"/>
    </source>
</evidence>
<keyword evidence="2" id="KW-1185">Reference proteome</keyword>
<reference evidence="1 2" key="1">
    <citation type="submission" date="2021-03" db="EMBL/GenBank/DDBJ databases">
        <title>Genomic Encyclopedia of Type Strains, Phase IV (KMG-IV): sequencing the most valuable type-strain genomes for metagenomic binning, comparative biology and taxonomic classification.</title>
        <authorList>
            <person name="Goeker M."/>
        </authorList>
    </citation>
    <scope>NUCLEOTIDE SEQUENCE [LARGE SCALE GENOMIC DNA]</scope>
    <source>
        <strain evidence="1 2">DSM 101953</strain>
    </source>
</reference>